<evidence type="ECO:0000313" key="3">
    <source>
        <dbReference type="Proteomes" id="UP000681720"/>
    </source>
</evidence>
<dbReference type="Proteomes" id="UP000681720">
    <property type="component" value="Unassembled WGS sequence"/>
</dbReference>
<sequence length="182" mass="20263">NVKGLKETVGKYLKRQDKETNPSDFEEWASIFVEICIPSSVLELGIDVYDIPGFLASDNPILCQNLLSLVADMRPSLLFLYENPIVPSDSRSCFDQLKNTLGVHFRTTGIFFLNTKADVDTILDDNDDADDVDITPGENADADVDIAPGDNDDDDVNTIPDENDDADAKHLRELLEKTRSNR</sequence>
<gene>
    <name evidence="2" type="ORF">GIL414_LOCUS85329</name>
</gene>
<feature type="compositionally biased region" description="Acidic residues" evidence="1">
    <location>
        <begin position="140"/>
        <end position="165"/>
    </location>
</feature>
<dbReference type="EMBL" id="CAJOBJ010369905">
    <property type="protein sequence ID" value="CAF5222932.1"/>
    <property type="molecule type" value="Genomic_DNA"/>
</dbReference>
<feature type="non-terminal residue" evidence="2">
    <location>
        <position position="1"/>
    </location>
</feature>
<comment type="caution">
    <text evidence="2">The sequence shown here is derived from an EMBL/GenBank/DDBJ whole genome shotgun (WGS) entry which is preliminary data.</text>
</comment>
<name>A0A8S3K0S5_9BILA</name>
<evidence type="ECO:0000256" key="1">
    <source>
        <dbReference type="SAM" id="MobiDB-lite"/>
    </source>
</evidence>
<proteinExistence type="predicted"/>
<feature type="non-terminal residue" evidence="2">
    <location>
        <position position="182"/>
    </location>
</feature>
<feature type="region of interest" description="Disordered" evidence="1">
    <location>
        <begin position="134"/>
        <end position="168"/>
    </location>
</feature>
<accession>A0A8S3K0S5</accession>
<dbReference type="AlphaFoldDB" id="A0A8S3K0S5"/>
<organism evidence="2 3">
    <name type="scientific">Rotaria magnacalcarata</name>
    <dbReference type="NCBI Taxonomy" id="392030"/>
    <lineage>
        <taxon>Eukaryota</taxon>
        <taxon>Metazoa</taxon>
        <taxon>Spiralia</taxon>
        <taxon>Gnathifera</taxon>
        <taxon>Rotifera</taxon>
        <taxon>Eurotatoria</taxon>
        <taxon>Bdelloidea</taxon>
        <taxon>Philodinida</taxon>
        <taxon>Philodinidae</taxon>
        <taxon>Rotaria</taxon>
    </lineage>
</organism>
<evidence type="ECO:0000313" key="2">
    <source>
        <dbReference type="EMBL" id="CAF5222932.1"/>
    </source>
</evidence>
<reference evidence="2" key="1">
    <citation type="submission" date="2021-02" db="EMBL/GenBank/DDBJ databases">
        <authorList>
            <person name="Nowell W R."/>
        </authorList>
    </citation>
    <scope>NUCLEOTIDE SEQUENCE</scope>
</reference>
<protein>
    <submittedName>
        <fullName evidence="2">Uncharacterized protein</fullName>
    </submittedName>
</protein>